<evidence type="ECO:0000313" key="5">
    <source>
        <dbReference type="Proteomes" id="UP001187425"/>
    </source>
</evidence>
<keyword evidence="4" id="KW-1185">Reference proteome</keyword>
<evidence type="ECO:0000313" key="4">
    <source>
        <dbReference type="Proteomes" id="UP000515406"/>
    </source>
</evidence>
<dbReference type="EMBL" id="LR828257">
    <property type="protein sequence ID" value="CAD0325645.1"/>
    <property type="molecule type" value="Genomic_DNA"/>
</dbReference>
<reference evidence="2 4" key="1">
    <citation type="submission" date="2020-07" db="EMBL/GenBank/DDBJ databases">
        <authorList>
            <person name="Pothier F. J."/>
        </authorList>
    </citation>
    <scope>NUCLEOTIDE SEQUENCE [LARGE SCALE GENOMIC DNA]</scope>
    <source>
        <strain evidence="2 4">CFBP 498</strain>
    </source>
</reference>
<evidence type="ECO:0000259" key="1">
    <source>
        <dbReference type="PROSITE" id="PS50943"/>
    </source>
</evidence>
<dbReference type="RefSeq" id="WP_074056810.1">
    <property type="nucleotide sequence ID" value="NZ_CP060399.1"/>
</dbReference>
<evidence type="ECO:0000313" key="2">
    <source>
        <dbReference type="EMBL" id="CAD0325630.1"/>
    </source>
</evidence>
<sequence length="142" mass="15061">MSVGLRLKEERKRIGLTQTELAERCGLTKRAQVNFEKEEGEQLPGGAYLLAATTLGIDVLYVLTGERNGISADEAQVLSAYRVASPEIKLAVSAVLGAVVKASGRHKFVMHANEVGQALSGDISQPGLTINLGGKKAQKKSS</sequence>
<evidence type="ECO:0000313" key="3">
    <source>
        <dbReference type="EMBL" id="MDV7246851.1"/>
    </source>
</evidence>
<dbReference type="PROSITE" id="PS50943">
    <property type="entry name" value="HTH_CROC1"/>
    <property type="match status" value="1"/>
</dbReference>
<dbReference type="EMBL" id="LR828257">
    <property type="protein sequence ID" value="CAD0325630.1"/>
    <property type="molecule type" value="Genomic_DNA"/>
</dbReference>
<reference evidence="3 5" key="2">
    <citation type="submission" date="2023-10" db="EMBL/GenBank/DDBJ databases">
        <title>A new tool for lettuce pathogen research.</title>
        <authorList>
            <person name="Horton K.N."/>
            <person name="Cseke L.J."/>
            <person name="Badiwe M."/>
            <person name="Tesfaye D."/>
            <person name="Klein A."/>
            <person name="Su J."/>
            <person name="Potnis N."/>
            <person name="Gassmann W."/>
        </authorList>
    </citation>
    <scope>NUCLEOTIDE SEQUENCE [LARGE SCALE GENOMIC DNA]</scope>
    <source>
        <strain evidence="3 5">JSKH1901</strain>
    </source>
</reference>
<dbReference type="InterPro" id="IPR001387">
    <property type="entry name" value="Cro/C1-type_HTH"/>
</dbReference>
<dbReference type="SMART" id="SM00530">
    <property type="entry name" value="HTH_XRE"/>
    <property type="match status" value="1"/>
</dbReference>
<dbReference type="Proteomes" id="UP000515406">
    <property type="component" value="Chromosome"/>
</dbReference>
<feature type="domain" description="HTH cro/C1-type" evidence="1">
    <location>
        <begin position="7"/>
        <end position="31"/>
    </location>
</feature>
<dbReference type="SUPFAM" id="SSF47413">
    <property type="entry name" value="lambda repressor-like DNA-binding domains"/>
    <property type="match status" value="1"/>
</dbReference>
<dbReference type="Gene3D" id="1.10.260.40">
    <property type="entry name" value="lambda repressor-like DNA-binding domains"/>
    <property type="match status" value="1"/>
</dbReference>
<name>A0A6V7CZL4_9XANT</name>
<dbReference type="AlphaFoldDB" id="A0A6V7CZL4"/>
<gene>
    <name evidence="2" type="ORF">CFBP498_18710</name>
    <name evidence="3" type="ORF">R4K57_00090</name>
</gene>
<dbReference type="GO" id="GO:0003677">
    <property type="term" value="F:DNA binding"/>
    <property type="evidence" value="ECO:0007669"/>
    <property type="project" value="InterPro"/>
</dbReference>
<dbReference type="InterPro" id="IPR010982">
    <property type="entry name" value="Lambda_DNA-bd_dom_sf"/>
</dbReference>
<dbReference type="GeneID" id="55512912"/>
<dbReference type="Proteomes" id="UP001187425">
    <property type="component" value="Unassembled WGS sequence"/>
</dbReference>
<accession>A0A6V7CZL4</accession>
<proteinExistence type="predicted"/>
<dbReference type="CDD" id="cd00093">
    <property type="entry name" value="HTH_XRE"/>
    <property type="match status" value="1"/>
</dbReference>
<organism evidence="2 4">
    <name type="scientific">Xanthomonas hortorum pv. vitians</name>
    <dbReference type="NCBI Taxonomy" id="83224"/>
    <lineage>
        <taxon>Bacteria</taxon>
        <taxon>Pseudomonadati</taxon>
        <taxon>Pseudomonadota</taxon>
        <taxon>Gammaproteobacteria</taxon>
        <taxon>Lysobacterales</taxon>
        <taxon>Lysobacteraceae</taxon>
        <taxon>Xanthomonas</taxon>
    </lineage>
</organism>
<dbReference type="EMBL" id="JAWMQI010000001">
    <property type="protein sequence ID" value="MDV7246851.1"/>
    <property type="molecule type" value="Genomic_DNA"/>
</dbReference>
<protein>
    <submittedName>
        <fullName evidence="3">Helix-turn-helix domain-containing protein</fullName>
    </submittedName>
</protein>